<evidence type="ECO:0000256" key="3">
    <source>
        <dbReference type="RuleBase" id="RU363019"/>
    </source>
</evidence>
<comment type="caution">
    <text evidence="5">The sequence shown here is derived from an EMBL/GenBank/DDBJ whole genome shotgun (WGS) entry which is preliminary data.</text>
</comment>
<name>A0A9W7AL47_9STRA</name>
<evidence type="ECO:0000313" key="5">
    <source>
        <dbReference type="EMBL" id="GMH70314.1"/>
    </source>
</evidence>
<dbReference type="Proteomes" id="UP001165085">
    <property type="component" value="Unassembled WGS sequence"/>
</dbReference>
<dbReference type="Gene3D" id="2.40.100.10">
    <property type="entry name" value="Cyclophilin-like"/>
    <property type="match status" value="1"/>
</dbReference>
<protein>
    <recommendedName>
        <fullName evidence="3">Peptidyl-prolyl cis-trans isomerase</fullName>
        <shortName evidence="3">PPIase</shortName>
        <ecNumber evidence="3">5.2.1.8</ecNumber>
    </recommendedName>
</protein>
<reference evidence="6" key="1">
    <citation type="journal article" date="2023" name="Commun. Biol.">
        <title>Genome analysis of Parmales, the sister group of diatoms, reveals the evolutionary specialization of diatoms from phago-mixotrophs to photoautotrophs.</title>
        <authorList>
            <person name="Ban H."/>
            <person name="Sato S."/>
            <person name="Yoshikawa S."/>
            <person name="Yamada K."/>
            <person name="Nakamura Y."/>
            <person name="Ichinomiya M."/>
            <person name="Sato N."/>
            <person name="Blanc-Mathieu R."/>
            <person name="Endo H."/>
            <person name="Kuwata A."/>
            <person name="Ogata H."/>
        </authorList>
    </citation>
    <scope>NUCLEOTIDE SEQUENCE [LARGE SCALE GENOMIC DNA]</scope>
    <source>
        <strain evidence="6">NIES 3701</strain>
    </source>
</reference>
<evidence type="ECO:0000259" key="4">
    <source>
        <dbReference type="PROSITE" id="PS50072"/>
    </source>
</evidence>
<feature type="domain" description="PPIase cyclophilin-type" evidence="4">
    <location>
        <begin position="12"/>
        <end position="155"/>
    </location>
</feature>
<dbReference type="Pfam" id="PF00160">
    <property type="entry name" value="Pro_isomerase"/>
    <property type="match status" value="1"/>
</dbReference>
<gene>
    <name evidence="5" type="ORF">TrST_g4869</name>
</gene>
<dbReference type="InterPro" id="IPR029000">
    <property type="entry name" value="Cyclophilin-like_dom_sf"/>
</dbReference>
<dbReference type="PROSITE" id="PS50072">
    <property type="entry name" value="CSA_PPIASE_2"/>
    <property type="match status" value="1"/>
</dbReference>
<evidence type="ECO:0000313" key="6">
    <source>
        <dbReference type="Proteomes" id="UP001165085"/>
    </source>
</evidence>
<dbReference type="SUPFAM" id="SSF50891">
    <property type="entry name" value="Cyclophilin-like"/>
    <property type="match status" value="1"/>
</dbReference>
<dbReference type="PANTHER" id="PTHR45625:SF4">
    <property type="entry name" value="PEPTIDYLPROLYL ISOMERASE DOMAIN AND WD REPEAT-CONTAINING PROTEIN 1"/>
    <property type="match status" value="1"/>
</dbReference>
<dbReference type="PIRSF" id="PIRSF001467">
    <property type="entry name" value="Peptidylpro_ismrse"/>
    <property type="match status" value="1"/>
</dbReference>
<dbReference type="EMBL" id="BRXY01000139">
    <property type="protein sequence ID" value="GMH70314.1"/>
    <property type="molecule type" value="Genomic_DNA"/>
</dbReference>
<dbReference type="EC" id="5.2.1.8" evidence="3"/>
<evidence type="ECO:0000256" key="2">
    <source>
        <dbReference type="ARBA" id="ARBA00023235"/>
    </source>
</evidence>
<keyword evidence="2 3" id="KW-0413">Isomerase</keyword>
<sequence>MEYTGEKEIEVSTSLGKFTIELYYLHSPNACTNFSQLSNASYYTDTTVHRVTPHVLQFGDPSGTGGGGVAANGSRIVEKNELKHVGAGVCAFVEMPGGGFGSQIYITLKPCAWADGSGTIFGRVKSGMGVVERIGRIEVKGEAPKNVIKVFDIKPPAGPEE</sequence>
<dbReference type="OrthoDB" id="271386at2759"/>
<comment type="catalytic activity">
    <reaction evidence="3">
        <text>[protein]-peptidylproline (omega=180) = [protein]-peptidylproline (omega=0)</text>
        <dbReference type="Rhea" id="RHEA:16237"/>
        <dbReference type="Rhea" id="RHEA-COMP:10747"/>
        <dbReference type="Rhea" id="RHEA-COMP:10748"/>
        <dbReference type="ChEBI" id="CHEBI:83833"/>
        <dbReference type="ChEBI" id="CHEBI:83834"/>
        <dbReference type="EC" id="5.2.1.8"/>
    </reaction>
</comment>
<accession>A0A9W7AL47</accession>
<comment type="function">
    <text evidence="3">PPIases accelerate the folding of proteins. It catalyzes the cis-trans isomerization of proline imidic peptide bonds in oligopeptides.</text>
</comment>
<dbReference type="PANTHER" id="PTHR45625">
    <property type="entry name" value="PEPTIDYL-PROLYL CIS-TRANS ISOMERASE-RELATED"/>
    <property type="match status" value="1"/>
</dbReference>
<keyword evidence="6" id="KW-1185">Reference proteome</keyword>
<proteinExistence type="inferred from homology"/>
<comment type="similarity">
    <text evidence="3">Belongs to the cyclophilin-type PPIase family.</text>
</comment>
<dbReference type="InterPro" id="IPR002130">
    <property type="entry name" value="Cyclophilin-type_PPIase_dom"/>
</dbReference>
<dbReference type="PRINTS" id="PR00153">
    <property type="entry name" value="CSAPPISMRASE"/>
</dbReference>
<dbReference type="AlphaFoldDB" id="A0A9W7AL47"/>
<organism evidence="5 6">
    <name type="scientific">Triparma strigata</name>
    <dbReference type="NCBI Taxonomy" id="1606541"/>
    <lineage>
        <taxon>Eukaryota</taxon>
        <taxon>Sar</taxon>
        <taxon>Stramenopiles</taxon>
        <taxon>Ochrophyta</taxon>
        <taxon>Bolidophyceae</taxon>
        <taxon>Parmales</taxon>
        <taxon>Triparmaceae</taxon>
        <taxon>Triparma</taxon>
    </lineage>
</organism>
<keyword evidence="1 3" id="KW-0697">Rotamase</keyword>
<dbReference type="GO" id="GO:0003755">
    <property type="term" value="F:peptidyl-prolyl cis-trans isomerase activity"/>
    <property type="evidence" value="ECO:0007669"/>
    <property type="project" value="UniProtKB-UniRule"/>
</dbReference>
<dbReference type="InterPro" id="IPR024936">
    <property type="entry name" value="Cyclophilin-type_PPIase"/>
</dbReference>
<dbReference type="InterPro" id="IPR044666">
    <property type="entry name" value="Cyclophilin_A-like"/>
</dbReference>
<evidence type="ECO:0000256" key="1">
    <source>
        <dbReference type="ARBA" id="ARBA00023110"/>
    </source>
</evidence>
<dbReference type="GO" id="GO:0071013">
    <property type="term" value="C:catalytic step 2 spliceosome"/>
    <property type="evidence" value="ECO:0007669"/>
    <property type="project" value="TreeGrafter"/>
</dbReference>